<dbReference type="PRINTS" id="PR00454">
    <property type="entry name" value="ETSDOMAIN"/>
</dbReference>
<feature type="domain" description="ETS" evidence="5">
    <location>
        <begin position="257"/>
        <end position="305"/>
    </location>
</feature>
<dbReference type="PANTHER" id="PTHR11849">
    <property type="entry name" value="ETS"/>
    <property type="match status" value="1"/>
</dbReference>
<evidence type="ECO:0000313" key="6">
    <source>
        <dbReference type="Proteomes" id="UP000695022"/>
    </source>
</evidence>
<name>A0ABM1EKK4_PRICU</name>
<dbReference type="Proteomes" id="UP000695022">
    <property type="component" value="Unplaced"/>
</dbReference>
<organism evidence="6 7">
    <name type="scientific">Priapulus caudatus</name>
    <name type="common">Priapulid worm</name>
    <dbReference type="NCBI Taxonomy" id="37621"/>
    <lineage>
        <taxon>Eukaryota</taxon>
        <taxon>Metazoa</taxon>
        <taxon>Ecdysozoa</taxon>
        <taxon>Scalidophora</taxon>
        <taxon>Priapulida</taxon>
        <taxon>Priapulimorpha</taxon>
        <taxon>Priapulimorphida</taxon>
        <taxon>Priapulidae</taxon>
        <taxon>Priapulus</taxon>
    </lineage>
</organism>
<comment type="subcellular location">
    <subcellularLocation>
        <location evidence="3">Nucleus</location>
    </subcellularLocation>
</comment>
<dbReference type="GeneID" id="106813170"/>
<keyword evidence="6" id="KW-1185">Reference proteome</keyword>
<dbReference type="SUPFAM" id="SSF46785">
    <property type="entry name" value="Winged helix' DNA-binding domain"/>
    <property type="match status" value="1"/>
</dbReference>
<feature type="region of interest" description="Disordered" evidence="4">
    <location>
        <begin position="29"/>
        <end position="48"/>
    </location>
</feature>
<dbReference type="PANTHER" id="PTHR11849:SF304">
    <property type="entry name" value="DNA-BINDING PROTEIN D-ETS-3"/>
    <property type="match status" value="1"/>
</dbReference>
<dbReference type="InterPro" id="IPR000418">
    <property type="entry name" value="Ets_dom"/>
</dbReference>
<dbReference type="InterPro" id="IPR036388">
    <property type="entry name" value="WH-like_DNA-bd_sf"/>
</dbReference>
<evidence type="ECO:0000256" key="1">
    <source>
        <dbReference type="ARBA" id="ARBA00005562"/>
    </source>
</evidence>
<evidence type="ECO:0000256" key="2">
    <source>
        <dbReference type="ARBA" id="ARBA00023125"/>
    </source>
</evidence>
<dbReference type="PROSITE" id="PS50061">
    <property type="entry name" value="ETS_DOMAIN_3"/>
    <property type="match status" value="1"/>
</dbReference>
<evidence type="ECO:0000313" key="7">
    <source>
        <dbReference type="RefSeq" id="XP_014672725.1"/>
    </source>
</evidence>
<comment type="similarity">
    <text evidence="1 3">Belongs to the ETS family.</text>
</comment>
<protein>
    <submittedName>
        <fullName evidence="7">ETS-like protein pointed, isoform P1</fullName>
    </submittedName>
</protein>
<accession>A0ABM1EKK4</accession>
<gene>
    <name evidence="7" type="primary">LOC106813170</name>
</gene>
<dbReference type="InterPro" id="IPR046328">
    <property type="entry name" value="ETS_fam"/>
</dbReference>
<dbReference type="Pfam" id="PF00178">
    <property type="entry name" value="Ets"/>
    <property type="match status" value="1"/>
</dbReference>
<dbReference type="Gene3D" id="1.10.10.10">
    <property type="entry name" value="Winged helix-like DNA-binding domain superfamily/Winged helix DNA-binding domain"/>
    <property type="match status" value="1"/>
</dbReference>
<dbReference type="InterPro" id="IPR036390">
    <property type="entry name" value="WH_DNA-bd_sf"/>
</dbReference>
<dbReference type="RefSeq" id="XP_014672725.1">
    <property type="nucleotide sequence ID" value="XM_014817239.1"/>
</dbReference>
<proteinExistence type="inferred from homology"/>
<dbReference type="PROSITE" id="PS00346">
    <property type="entry name" value="ETS_DOMAIN_2"/>
    <property type="match status" value="1"/>
</dbReference>
<evidence type="ECO:0000259" key="5">
    <source>
        <dbReference type="PROSITE" id="PS50061"/>
    </source>
</evidence>
<keyword evidence="2 3" id="KW-0238">DNA-binding</keyword>
<reference evidence="7" key="1">
    <citation type="submission" date="2025-08" db="UniProtKB">
        <authorList>
            <consortium name="RefSeq"/>
        </authorList>
    </citation>
    <scope>IDENTIFICATION</scope>
</reference>
<sequence>MYDGTPFAAAIAATSFNMNTSPSHLAQSLGRAAALPKPPPPPDSSVSKVSVSCASIKTEAGCHDDAGKGDWSAQCVYAYSGNQGGGVRDSMAELSGGLRQGDVYYKQVSPADSRLTSPSAFSGVAHCFSSAMSEIRGGAGLDAGRYADTSELVASLTDKHGLGIGRQGMNQRTPLSLAQPDLNRLPKPEPSYDSLRKSGWPAHPCSQSQGYHPNALHTMGKPALDAHSHLRNMTGADPYQLFGPTSNRLAHSGGDVNPDEVARRWGERKSKPNMNYDKLSRALRYYYDKNIMTKVHGKRYAYKFDFAGLAQASQPAADPTAYKYQSDLFMSGYHHSAPTLNFVSPHAGIPTSSPSLFGSPTSYWSNPGANIYSGHSMTHHPTHMTSHLGSYYAA</sequence>
<evidence type="ECO:0000256" key="3">
    <source>
        <dbReference type="RuleBase" id="RU004019"/>
    </source>
</evidence>
<dbReference type="SMART" id="SM00413">
    <property type="entry name" value="ETS"/>
    <property type="match status" value="1"/>
</dbReference>
<evidence type="ECO:0000256" key="4">
    <source>
        <dbReference type="SAM" id="MobiDB-lite"/>
    </source>
</evidence>
<keyword evidence="3" id="KW-0539">Nucleus</keyword>